<feature type="compositionally biased region" description="Polar residues" evidence="1">
    <location>
        <begin position="241"/>
        <end position="258"/>
    </location>
</feature>
<name>A0A445MI88_ENSVE</name>
<proteinExistence type="predicted"/>
<evidence type="ECO:0000313" key="2">
    <source>
        <dbReference type="EMBL" id="RZR73881.1"/>
    </source>
</evidence>
<feature type="region of interest" description="Disordered" evidence="1">
    <location>
        <begin position="398"/>
        <end position="431"/>
    </location>
</feature>
<protein>
    <submittedName>
        <fullName evidence="2">Uncharacterized protein</fullName>
    </submittedName>
</protein>
<gene>
    <name evidence="2" type="ORF">BHM03_00029229</name>
</gene>
<dbReference type="Proteomes" id="UP000290560">
    <property type="component" value="Unassembled WGS sequence"/>
</dbReference>
<dbReference type="EMBL" id="KV876045">
    <property type="protein sequence ID" value="RZR73881.1"/>
    <property type="molecule type" value="Genomic_DNA"/>
</dbReference>
<feature type="compositionally biased region" description="Basic and acidic residues" evidence="1">
    <location>
        <begin position="81"/>
        <end position="94"/>
    </location>
</feature>
<organism evidence="2">
    <name type="scientific">Ensete ventricosum</name>
    <name type="common">Abyssinian banana</name>
    <name type="synonym">Musa ensete</name>
    <dbReference type="NCBI Taxonomy" id="4639"/>
    <lineage>
        <taxon>Eukaryota</taxon>
        <taxon>Viridiplantae</taxon>
        <taxon>Streptophyta</taxon>
        <taxon>Embryophyta</taxon>
        <taxon>Tracheophyta</taxon>
        <taxon>Spermatophyta</taxon>
        <taxon>Magnoliopsida</taxon>
        <taxon>Liliopsida</taxon>
        <taxon>Zingiberales</taxon>
        <taxon>Musaceae</taxon>
        <taxon>Ensete</taxon>
    </lineage>
</organism>
<reference evidence="2" key="1">
    <citation type="journal article" date="2018" name="Data Brief">
        <title>Genome sequence data from 17 accessions of Ensete ventricosum, a staple food crop for millions in Ethiopia.</title>
        <authorList>
            <person name="Yemataw Z."/>
            <person name="Muzemil S."/>
            <person name="Ambachew D."/>
            <person name="Tripathi L."/>
            <person name="Tesfaye K."/>
            <person name="Chala A."/>
            <person name="Farbos A."/>
            <person name="O'Neill P."/>
            <person name="Moore K."/>
            <person name="Grant M."/>
            <person name="Studholme D.J."/>
        </authorList>
    </citation>
    <scope>NUCLEOTIDE SEQUENCE [LARGE SCALE GENOMIC DNA]</scope>
    <source>
        <tissue evidence="2">Leaf</tissue>
    </source>
</reference>
<dbReference type="AlphaFoldDB" id="A0A445MI88"/>
<feature type="compositionally biased region" description="Polar residues" evidence="1">
    <location>
        <begin position="280"/>
        <end position="293"/>
    </location>
</feature>
<evidence type="ECO:0000256" key="1">
    <source>
        <dbReference type="SAM" id="MobiDB-lite"/>
    </source>
</evidence>
<accession>A0A445MI88</accession>
<dbReference type="PANTHER" id="PTHR36308:SF1">
    <property type="entry name" value="DENTIN SIALOPHOSPHOPROTEIN-RELATED"/>
    <property type="match status" value="1"/>
</dbReference>
<feature type="region of interest" description="Disordered" evidence="1">
    <location>
        <begin position="241"/>
        <end position="293"/>
    </location>
</feature>
<feature type="compositionally biased region" description="Polar residues" evidence="1">
    <location>
        <begin position="460"/>
        <end position="479"/>
    </location>
</feature>
<feature type="compositionally biased region" description="Polar residues" evidence="1">
    <location>
        <begin position="400"/>
        <end position="418"/>
    </location>
</feature>
<dbReference type="PANTHER" id="PTHR36308">
    <property type="entry name" value="DENTIN SIALOPHOSPHOPROTEIN-RELATED"/>
    <property type="match status" value="1"/>
</dbReference>
<feature type="region of interest" description="Disordered" evidence="1">
    <location>
        <begin position="71"/>
        <end position="94"/>
    </location>
</feature>
<feature type="region of interest" description="Disordered" evidence="1">
    <location>
        <begin position="458"/>
        <end position="480"/>
    </location>
</feature>
<sequence length="649" mass="70535">MEPSGSASNTGQATPKGELVLSDLLNLVLRWPSDKGDVEHNATVAMPSPDTYALSLAGVDLDNFFSDKRRETTSFVAPQPDGKKMPRENTDTKSHAFSGSENFAAFENLQTTDKKTNSLGNDFGGSFAVWDAGFQSAGTKSMEASPISFDHFQDSSVHDLAHASRTGATIDQLESIEMFDKSDPPSVNEQFQADLWPIENVNMYASDPLNHEIHNVTENSVSNNVSSIGIDDFSVQENLWPTSSTKESETSIPTNSNEDSFDAWKGFTSSIEARGSSSSPATATGTELTWPSHSSETKAVDIFPASSEKELSNIKSVDGNNNSNDDWQDFASFEGKGSSTSLGTQSGMAIFEHPGEVKSVDPLHTSSKMESDSFTTMDIIHDSSAAWPDFTGSSEALGKSFNQSSQNGVDSLKSSSETVAVDPWSTGNSKDLDKNMPLNNYDDSFNDWQDFIGFAEAPKRSSNLGTPSGPTLLEQPSETKSVDLLSTEGKTELTNEHDDSFDDWKDFSSSIEVKGSSSSSGEQYKATLFGYSSTTDSTQEQNMKFGTDLQTDIFLNQLEGQKGYPDGKDIQLDVLTSDRVNGMDQKTATDPHSKMWEMKRTVESSNANPILESAKSDVEKSSSQIPDLSFMLVDELSIPEKTVTTEPNF</sequence>